<organism evidence="2 3">
    <name type="scientific">Ephemerocybe angulata</name>
    <dbReference type="NCBI Taxonomy" id="980116"/>
    <lineage>
        <taxon>Eukaryota</taxon>
        <taxon>Fungi</taxon>
        <taxon>Dikarya</taxon>
        <taxon>Basidiomycota</taxon>
        <taxon>Agaricomycotina</taxon>
        <taxon>Agaricomycetes</taxon>
        <taxon>Agaricomycetidae</taxon>
        <taxon>Agaricales</taxon>
        <taxon>Agaricineae</taxon>
        <taxon>Psathyrellaceae</taxon>
        <taxon>Ephemerocybe</taxon>
    </lineage>
</organism>
<keyword evidence="1" id="KW-0812">Transmembrane</keyword>
<accession>A0A8H6HQN3</accession>
<keyword evidence="1" id="KW-0472">Membrane</keyword>
<name>A0A8H6HQN3_9AGAR</name>
<keyword evidence="3" id="KW-1185">Reference proteome</keyword>
<comment type="caution">
    <text evidence="2">The sequence shown here is derived from an EMBL/GenBank/DDBJ whole genome shotgun (WGS) entry which is preliminary data.</text>
</comment>
<feature type="transmembrane region" description="Helical" evidence="1">
    <location>
        <begin position="108"/>
        <end position="128"/>
    </location>
</feature>
<dbReference type="Proteomes" id="UP000521943">
    <property type="component" value="Unassembled WGS sequence"/>
</dbReference>
<evidence type="ECO:0000256" key="1">
    <source>
        <dbReference type="SAM" id="Phobius"/>
    </source>
</evidence>
<gene>
    <name evidence="2" type="ORF">DFP72DRAFT_1138047</name>
</gene>
<dbReference type="AlphaFoldDB" id="A0A8H6HQN3"/>
<protein>
    <submittedName>
        <fullName evidence="2">Uncharacterized protein</fullName>
    </submittedName>
</protein>
<reference evidence="2 3" key="1">
    <citation type="submission" date="2020-07" db="EMBL/GenBank/DDBJ databases">
        <title>Comparative genomics of pyrophilous fungi reveals a link between fire events and developmental genes.</title>
        <authorList>
            <consortium name="DOE Joint Genome Institute"/>
            <person name="Steindorff A.S."/>
            <person name="Carver A."/>
            <person name="Calhoun S."/>
            <person name="Stillman K."/>
            <person name="Liu H."/>
            <person name="Lipzen A."/>
            <person name="Pangilinan J."/>
            <person name="Labutti K."/>
            <person name="Bruns T.D."/>
            <person name="Grigoriev I.V."/>
        </authorList>
    </citation>
    <scope>NUCLEOTIDE SEQUENCE [LARGE SCALE GENOMIC DNA]</scope>
    <source>
        <strain evidence="2 3">CBS 144469</strain>
    </source>
</reference>
<evidence type="ECO:0000313" key="2">
    <source>
        <dbReference type="EMBL" id="KAF6751408.1"/>
    </source>
</evidence>
<proteinExistence type="predicted"/>
<keyword evidence="1" id="KW-1133">Transmembrane helix</keyword>
<feature type="non-terminal residue" evidence="2">
    <location>
        <position position="303"/>
    </location>
</feature>
<evidence type="ECO:0000313" key="3">
    <source>
        <dbReference type="Proteomes" id="UP000521943"/>
    </source>
</evidence>
<dbReference type="EMBL" id="JACGCI010000051">
    <property type="protein sequence ID" value="KAF6751408.1"/>
    <property type="molecule type" value="Genomic_DNA"/>
</dbReference>
<sequence length="303" mass="33689">RRGKASPAEPTHTILPAALLRRRQEVVFSLERSTDGHRPGLVVWDVCACRGTSEREGGVHALDAALGLRVFTREREDACGDEAWGTRGKRASSLRAVYRIDARGTGTFLYPIIINAFILGVSTDSAAIRTGKRDRRMREWRANSGWLSSRGAQSVRRPTKRSLVHSTGLSVSLIFHLLHLRVFLNTNVLLLLRDTGIQVYDGFDADNVDVASKHRDPLAHSIHIAPRLKNNHNHNPAPPAGFQHSLQAIPAVSGIAPQVFDERRHCRSPVVLRPMRRWRRCAVGCRVCIGIGVRVRARLVEVG</sequence>